<reference evidence="1" key="1">
    <citation type="submission" date="2017-09" db="EMBL/GenBank/DDBJ databases">
        <title>Complete Genome Sequence of ansamitocin-producing Bacterium Actinosynnema pretiosum X47.</title>
        <authorList>
            <person name="Cao G."/>
            <person name="Zong G."/>
            <person name="Zhong C."/>
            <person name="Fu J."/>
        </authorList>
    </citation>
    <scope>NUCLEOTIDE SEQUENCE [LARGE SCALE GENOMIC DNA]</scope>
    <source>
        <strain evidence="1">X47</strain>
    </source>
</reference>
<dbReference type="SUPFAM" id="SSF51338">
    <property type="entry name" value="Composite domain of metallo-dependent hydrolases"/>
    <property type="match status" value="1"/>
</dbReference>
<accession>A0A290ZA91</accession>
<evidence type="ECO:0000313" key="2">
    <source>
        <dbReference type="Proteomes" id="UP000218505"/>
    </source>
</evidence>
<dbReference type="EMBL" id="CP023445">
    <property type="protein sequence ID" value="ATE55950.1"/>
    <property type="molecule type" value="Genomic_DNA"/>
</dbReference>
<organism evidence="1 2">
    <name type="scientific">Actinosynnema pretiosum</name>
    <dbReference type="NCBI Taxonomy" id="42197"/>
    <lineage>
        <taxon>Bacteria</taxon>
        <taxon>Bacillati</taxon>
        <taxon>Actinomycetota</taxon>
        <taxon>Actinomycetes</taxon>
        <taxon>Pseudonocardiales</taxon>
        <taxon>Pseudonocardiaceae</taxon>
        <taxon>Actinosynnema</taxon>
    </lineage>
</organism>
<dbReference type="Pfam" id="PF11512">
    <property type="entry name" value="Atu4866"/>
    <property type="match status" value="1"/>
</dbReference>
<sequence>MATLTPDLPVHARSGTPLLFTGATTHTLDPSLGSLTGGLLVEGGTITGVDVDAHPGAHVVDCSGLVIVPAAVDGIDLPGRHEHRLHPLTRGNPATFALVRGGAELESVIWWPRRAAAVVVEGEFAFLAGRRLLPPPAGATTPVHTESGPHLGTWTDKTQDVVQELTPDGRYTEARNGVRDAYQGAFWLAHDHIAYRDDLGFWAYGTFRDEVLHHAHFTFRR</sequence>
<dbReference type="RefSeq" id="WP_096495778.1">
    <property type="nucleotide sequence ID" value="NZ_CP023445.1"/>
</dbReference>
<name>A0A290ZA91_9PSEU</name>
<keyword evidence="2" id="KW-1185">Reference proteome</keyword>
<dbReference type="AlphaFoldDB" id="A0A290ZA91"/>
<dbReference type="Gene3D" id="2.40.128.290">
    <property type="entry name" value="Uncharacterised protein Atu4866, PF11512"/>
    <property type="match status" value="1"/>
</dbReference>
<gene>
    <name evidence="1" type="ORF">CNX65_23930</name>
</gene>
<dbReference type="Proteomes" id="UP000218505">
    <property type="component" value="Chromosome"/>
</dbReference>
<proteinExistence type="predicted"/>
<dbReference type="InterPro" id="IPR011059">
    <property type="entry name" value="Metal-dep_hydrolase_composite"/>
</dbReference>
<evidence type="ECO:0000313" key="1">
    <source>
        <dbReference type="EMBL" id="ATE55950.1"/>
    </source>
</evidence>
<dbReference type="InterPro" id="IPR038646">
    <property type="entry name" value="Atu4866-like_sf"/>
</dbReference>
<dbReference type="InterPro" id="IPR020955">
    <property type="entry name" value="Uncharacterised_Atu4866"/>
</dbReference>
<protein>
    <submittedName>
        <fullName evidence="1">Amidohydrolase</fullName>
    </submittedName>
</protein>
<dbReference type="Gene3D" id="2.30.40.10">
    <property type="entry name" value="Urease, subunit C, domain 1"/>
    <property type="match status" value="1"/>
</dbReference>
<dbReference type="GO" id="GO:0016810">
    <property type="term" value="F:hydrolase activity, acting on carbon-nitrogen (but not peptide) bonds"/>
    <property type="evidence" value="ECO:0007669"/>
    <property type="project" value="InterPro"/>
</dbReference>
<dbReference type="KEGG" id="apre:CNX65_23930"/>